<keyword evidence="4" id="KW-0675">Receptor</keyword>
<dbReference type="PANTHER" id="PTHR47234">
    <property type="match status" value="1"/>
</dbReference>
<dbReference type="RefSeq" id="WP_277414265.1">
    <property type="nucleotide sequence ID" value="NZ_CP119083.1"/>
</dbReference>
<dbReference type="SUPFAM" id="SSF56935">
    <property type="entry name" value="Porins"/>
    <property type="match status" value="1"/>
</dbReference>
<evidence type="ECO:0000256" key="3">
    <source>
        <dbReference type="ARBA" id="ARBA00023237"/>
    </source>
</evidence>
<name>A0ABY8B7V1_9BURK</name>
<dbReference type="Proteomes" id="UP001216510">
    <property type="component" value="Chromosome"/>
</dbReference>
<dbReference type="InterPro" id="IPR036942">
    <property type="entry name" value="Beta-barrel_TonB_sf"/>
</dbReference>
<evidence type="ECO:0000256" key="1">
    <source>
        <dbReference type="ARBA" id="ARBA00004442"/>
    </source>
</evidence>
<accession>A0ABY8B7V1</accession>
<organism evidence="4 5">
    <name type="scientific">Pseudoduganella chitinolytica</name>
    <dbReference type="NCBI Taxonomy" id="34070"/>
    <lineage>
        <taxon>Bacteria</taxon>
        <taxon>Pseudomonadati</taxon>
        <taxon>Pseudomonadota</taxon>
        <taxon>Betaproteobacteria</taxon>
        <taxon>Burkholderiales</taxon>
        <taxon>Oxalobacteraceae</taxon>
        <taxon>Telluria group</taxon>
        <taxon>Pseudoduganella</taxon>
    </lineage>
</organism>
<comment type="subcellular location">
    <subcellularLocation>
        <location evidence="1">Cell outer membrane</location>
    </subcellularLocation>
</comment>
<protein>
    <submittedName>
        <fullName evidence="4">TonB-dependent receptor</fullName>
    </submittedName>
</protein>
<sequence>MHGQLSRVLSFKAPLAVGEPLTDGAGTNWFGSIPTWRGVTSATWDIGAFASTLIWNYVDGYDQTTKPGERVKPVGTLDATVAWKATPAVTVSFIVQNLTDKRPSWDSSTTFFDFTQADPRGRTAAVKVNYRF</sequence>
<dbReference type="EMBL" id="CP119083">
    <property type="protein sequence ID" value="WEF31493.1"/>
    <property type="molecule type" value="Genomic_DNA"/>
</dbReference>
<evidence type="ECO:0000313" key="4">
    <source>
        <dbReference type="EMBL" id="WEF31493.1"/>
    </source>
</evidence>
<evidence type="ECO:0000256" key="2">
    <source>
        <dbReference type="ARBA" id="ARBA00023136"/>
    </source>
</evidence>
<keyword evidence="3" id="KW-0998">Cell outer membrane</keyword>
<reference evidence="4 5" key="1">
    <citation type="submission" date="2023-02" db="EMBL/GenBank/DDBJ databases">
        <title>Gemone sequence of Telluria chitinolytica ACM 3522T.</title>
        <authorList>
            <person name="Frediansyah A."/>
            <person name="Miess H."/>
            <person name="Gross H."/>
        </authorList>
    </citation>
    <scope>NUCLEOTIDE SEQUENCE [LARGE SCALE GENOMIC DNA]</scope>
    <source>
        <strain evidence="4 5">ACM 3522</strain>
    </source>
</reference>
<keyword evidence="5" id="KW-1185">Reference proteome</keyword>
<evidence type="ECO:0000313" key="5">
    <source>
        <dbReference type="Proteomes" id="UP001216510"/>
    </source>
</evidence>
<gene>
    <name evidence="4" type="ORF">PX653_18780</name>
</gene>
<keyword evidence="2" id="KW-0472">Membrane</keyword>
<dbReference type="PANTHER" id="PTHR47234:SF3">
    <property type="entry name" value="SECRETIN_TONB SHORT N-TERMINAL DOMAIN-CONTAINING PROTEIN"/>
    <property type="match status" value="1"/>
</dbReference>
<proteinExistence type="predicted"/>
<dbReference type="Gene3D" id="2.40.170.20">
    <property type="entry name" value="TonB-dependent receptor, beta-barrel domain"/>
    <property type="match status" value="1"/>
</dbReference>